<dbReference type="Gene3D" id="3.40.50.1000">
    <property type="entry name" value="HAD superfamily/HAD-like"/>
    <property type="match status" value="1"/>
</dbReference>
<dbReference type="AlphaFoldDB" id="A0A7J3ZL33"/>
<dbReference type="InterPro" id="IPR023214">
    <property type="entry name" value="HAD_sf"/>
</dbReference>
<gene>
    <name evidence="1" type="ORF">ENM78_04665</name>
</gene>
<comment type="caution">
    <text evidence="1">The sequence shown here is derived from an EMBL/GenBank/DDBJ whole genome shotgun (WGS) entry which is preliminary data.</text>
</comment>
<dbReference type="EMBL" id="DRZC01000067">
    <property type="protein sequence ID" value="HHQ80724.1"/>
    <property type="molecule type" value="Genomic_DNA"/>
</dbReference>
<sequence length="170" mass="19734">MKCNCIVVFDFDGVIVEKENESIVRTKTVRLLKSYTTMGCKVTILSGRRSSDRRKVLNTLWDYGVHPRELFKVILRPPAEHVAEKIELEWKAKQLASLTSSRRNLQVCELHEDNIEVLEWASRNIPEACLVLHQQGEVLVVYKRTRNCIIQETGIDTYGGRYYLEERHTA</sequence>
<organism evidence="1">
    <name type="scientific">Fervidicoccus fontis</name>
    <dbReference type="NCBI Taxonomy" id="683846"/>
    <lineage>
        <taxon>Archaea</taxon>
        <taxon>Thermoproteota</taxon>
        <taxon>Thermoprotei</taxon>
        <taxon>Fervidicoccales</taxon>
        <taxon>Fervidicoccaceae</taxon>
        <taxon>Fervidicoccus</taxon>
    </lineage>
</organism>
<dbReference type="InterPro" id="IPR036412">
    <property type="entry name" value="HAD-like_sf"/>
</dbReference>
<proteinExistence type="predicted"/>
<protein>
    <recommendedName>
        <fullName evidence="2">HAD family hydrolase</fullName>
    </recommendedName>
</protein>
<accession>A0A7J3ZL33</accession>
<reference evidence="1" key="1">
    <citation type="journal article" date="2020" name="mSystems">
        <title>Genome- and Community-Level Interaction Insights into Carbon Utilization and Element Cycling Functions of Hydrothermarchaeota in Hydrothermal Sediment.</title>
        <authorList>
            <person name="Zhou Z."/>
            <person name="Liu Y."/>
            <person name="Xu W."/>
            <person name="Pan J."/>
            <person name="Luo Z.H."/>
            <person name="Li M."/>
        </authorList>
    </citation>
    <scope>NUCLEOTIDE SEQUENCE [LARGE SCALE GENOMIC DNA]</scope>
    <source>
        <strain evidence="1">SpSt-1116</strain>
    </source>
</reference>
<evidence type="ECO:0000313" key="1">
    <source>
        <dbReference type="EMBL" id="HHQ80724.1"/>
    </source>
</evidence>
<name>A0A7J3ZL33_9CREN</name>
<evidence type="ECO:0008006" key="2">
    <source>
        <dbReference type="Google" id="ProtNLM"/>
    </source>
</evidence>
<dbReference type="SUPFAM" id="SSF56784">
    <property type="entry name" value="HAD-like"/>
    <property type="match status" value="1"/>
</dbReference>